<dbReference type="Gramene" id="QL05p010526:mrna">
    <property type="protein sequence ID" value="QL05p010526:mrna:CDS:1"/>
    <property type="gene ID" value="QL05p010526"/>
</dbReference>
<dbReference type="EMBL" id="LRBV02000005">
    <property type="status" value="NOT_ANNOTATED_CDS"/>
    <property type="molecule type" value="Genomic_DNA"/>
</dbReference>
<dbReference type="Proteomes" id="UP000594261">
    <property type="component" value="Chromosome 5"/>
</dbReference>
<protein>
    <submittedName>
        <fullName evidence="1">Uncharacterized protein</fullName>
    </submittedName>
</protein>
<accession>A0A7N2R493</accession>
<proteinExistence type="predicted"/>
<dbReference type="EnsemblPlants" id="QL05p010526:mrna">
    <property type="protein sequence ID" value="QL05p010526:mrna:CDS:1"/>
    <property type="gene ID" value="QL05p010526"/>
</dbReference>
<dbReference type="InParanoid" id="A0A7N2R493"/>
<reference evidence="1" key="2">
    <citation type="submission" date="2021-01" db="UniProtKB">
        <authorList>
            <consortium name="EnsemblPlants"/>
        </authorList>
    </citation>
    <scope>IDENTIFICATION</scope>
</reference>
<reference evidence="1 2" key="1">
    <citation type="journal article" date="2016" name="G3 (Bethesda)">
        <title>First Draft Assembly and Annotation of the Genome of a California Endemic Oak Quercus lobata Nee (Fagaceae).</title>
        <authorList>
            <person name="Sork V.L."/>
            <person name="Fitz-Gibbon S.T."/>
            <person name="Puiu D."/>
            <person name="Crepeau M."/>
            <person name="Gugger P.F."/>
            <person name="Sherman R."/>
            <person name="Stevens K."/>
            <person name="Langley C.H."/>
            <person name="Pellegrini M."/>
            <person name="Salzberg S.L."/>
        </authorList>
    </citation>
    <scope>NUCLEOTIDE SEQUENCE [LARGE SCALE GENOMIC DNA]</scope>
    <source>
        <strain evidence="1 2">cv. SW786</strain>
    </source>
</reference>
<evidence type="ECO:0000313" key="1">
    <source>
        <dbReference type="EnsemblPlants" id="QL05p010526:mrna:CDS:1"/>
    </source>
</evidence>
<evidence type="ECO:0000313" key="2">
    <source>
        <dbReference type="Proteomes" id="UP000594261"/>
    </source>
</evidence>
<keyword evidence="2" id="KW-1185">Reference proteome</keyword>
<organism evidence="1 2">
    <name type="scientific">Quercus lobata</name>
    <name type="common">Valley oak</name>
    <dbReference type="NCBI Taxonomy" id="97700"/>
    <lineage>
        <taxon>Eukaryota</taxon>
        <taxon>Viridiplantae</taxon>
        <taxon>Streptophyta</taxon>
        <taxon>Embryophyta</taxon>
        <taxon>Tracheophyta</taxon>
        <taxon>Spermatophyta</taxon>
        <taxon>Magnoliopsida</taxon>
        <taxon>eudicotyledons</taxon>
        <taxon>Gunneridae</taxon>
        <taxon>Pentapetalae</taxon>
        <taxon>rosids</taxon>
        <taxon>fabids</taxon>
        <taxon>Fagales</taxon>
        <taxon>Fagaceae</taxon>
        <taxon>Quercus</taxon>
    </lineage>
</organism>
<dbReference type="AlphaFoldDB" id="A0A7N2R493"/>
<sequence>MLEVFVLNSHQATYLVSLVISLLPRIETQAYETCLLHNIDYVASFLGGRCQPGLSFIMTRGFSVENKALPTIMGTNLYPIDHLANLNSSHSIYDVIKGASIDICYHIYHCFCQQGSQTSSSSGLLFPPLVLNICGYFSVNRLDPYTSLPRVGPISSSILARIRVQIEKNKEKGSSSHQEAPGFGGANVDLDAEIDRMLEEGAPPSFDMPDIQAKFEELLIQIASGFSHMDSLFVDMYTDLTVLTRVDGIEQFLHVLSPPPPSPPTEDYRI</sequence>
<name>A0A7N2R493_QUELO</name>